<dbReference type="AlphaFoldDB" id="A0AAE6FY53"/>
<evidence type="ECO:0000313" key="2">
    <source>
        <dbReference type="Proteomes" id="UP000320179"/>
    </source>
</evidence>
<sequence>MDAGAKVNDKAYGFLAGAAKAVGADGLGNSFDKAGDANRKLDSYVGTDAQTFLVDHLKGLSVKGTLAGKLAGKLELPNRALAGELKGQLETKVDIEFGKNGQKPTITVEQSGQLEGKGSVDSGTFLTKTGEGKGAIKLAFQNKFEVNGKLDLEAALQGGSPGLKVNLVDSTLSAEVGVSGKGGVGLATPGGTQTEASLKGDTGVSGKLKLTGKTVAVAAALADPKAREALANGDFGPQAKNLGKVPVTVEGEFAATAGFTGKLSLDAGRASGGVSIEGSLSDVFLKEKRDLSGDELAAKVSSFPAWLQQQLHA</sequence>
<reference evidence="1 2" key="1">
    <citation type="journal article" date="2019" name="Science">
        <title>Social genes are selection hotspots in kin groups of a soil microbe.</title>
        <authorList>
            <person name="Wielgoss S."/>
            <person name="Wolfensberger R."/>
            <person name="Sun L."/>
            <person name="Fiegna F."/>
            <person name="Velicer G.J."/>
        </authorList>
    </citation>
    <scope>NUCLEOTIDE SEQUENCE [LARGE SCALE GENOMIC DNA]</scope>
    <source>
        <strain evidence="1 2">MC3.5.9c15</strain>
    </source>
</reference>
<dbReference type="RefSeq" id="WP_140789351.1">
    <property type="nucleotide sequence ID" value="NZ_CP017169.1"/>
</dbReference>
<dbReference type="Proteomes" id="UP000320179">
    <property type="component" value="Chromosome"/>
</dbReference>
<protein>
    <submittedName>
        <fullName evidence="1">Uncharacterized protein</fullName>
    </submittedName>
</protein>
<dbReference type="EMBL" id="CP017174">
    <property type="protein sequence ID" value="QDE67339.1"/>
    <property type="molecule type" value="Genomic_DNA"/>
</dbReference>
<evidence type="ECO:0000313" key="1">
    <source>
        <dbReference type="EMBL" id="QDE67339.1"/>
    </source>
</evidence>
<organism evidence="1 2">
    <name type="scientific">Myxococcus xanthus</name>
    <dbReference type="NCBI Taxonomy" id="34"/>
    <lineage>
        <taxon>Bacteria</taxon>
        <taxon>Pseudomonadati</taxon>
        <taxon>Myxococcota</taxon>
        <taxon>Myxococcia</taxon>
        <taxon>Myxococcales</taxon>
        <taxon>Cystobacterineae</taxon>
        <taxon>Myxococcaceae</taxon>
        <taxon>Myxococcus</taxon>
    </lineage>
</organism>
<accession>A0AAE6FY53</accession>
<proteinExistence type="predicted"/>
<gene>
    <name evidence="1" type="ORF">BHS09_10255</name>
</gene>
<name>A0AAE6FY53_MYXXA</name>